<accession>A0A1S7DV38</accession>
<dbReference type="EMBL" id="CP011859">
    <property type="protein sequence ID" value="AQY22969.1"/>
    <property type="molecule type" value="Genomic_DNA"/>
</dbReference>
<proteinExistence type="predicted"/>
<dbReference type="RefSeq" id="WP_079208139.1">
    <property type="nucleotide sequence ID" value="NZ_CP011859.1"/>
</dbReference>
<organism evidence="1 2">
    <name type="scientific">Riemerella anatipestifer</name>
    <name type="common">Moraxella anatipestifer</name>
    <dbReference type="NCBI Taxonomy" id="34085"/>
    <lineage>
        <taxon>Bacteria</taxon>
        <taxon>Pseudomonadati</taxon>
        <taxon>Bacteroidota</taxon>
        <taxon>Flavobacteriia</taxon>
        <taxon>Flavobacteriales</taxon>
        <taxon>Weeksellaceae</taxon>
        <taxon>Riemerella</taxon>
    </lineage>
</organism>
<protein>
    <submittedName>
        <fullName evidence="1">Uncharacterized protein</fullName>
    </submittedName>
</protein>
<sequence length="94" mass="10014">MKTIILHNQSFLDLALQHTGKATNAFAIALANGKSITDDLEAGSEIKITTEAQNKDILSYYTAKGIQPATAITEVVEKCSGIGCWAIGVDFKVS</sequence>
<dbReference type="AlphaFoldDB" id="A0A1S7DV38"/>
<name>A0A1S7DV38_RIEAN</name>
<dbReference type="Proteomes" id="UP000189883">
    <property type="component" value="Chromosome"/>
</dbReference>
<evidence type="ECO:0000313" key="2">
    <source>
        <dbReference type="Proteomes" id="UP000189883"/>
    </source>
</evidence>
<evidence type="ECO:0000313" key="1">
    <source>
        <dbReference type="EMBL" id="AQY22969.1"/>
    </source>
</evidence>
<reference evidence="1 2" key="1">
    <citation type="submission" date="2015-06" db="EMBL/GenBank/DDBJ databases">
        <title>R. anatipestifer strain HXb2 is the most virulent strain so far, and the genome sequence would help us uncover the pathogenesis.</title>
        <authorList>
            <person name="Hu Q."/>
            <person name="Qi J."/>
            <person name="Bo H."/>
            <person name="Liu G."/>
            <person name="Tao M."/>
            <person name="Ding Y."/>
            <person name="Xue Y."/>
        </authorList>
    </citation>
    <scope>NUCLEOTIDE SEQUENCE [LARGE SCALE GENOMIC DNA]</scope>
    <source>
        <strain evidence="1 2">HXb2</strain>
    </source>
</reference>
<gene>
    <name evidence="1" type="ORF">AB406_2029</name>
</gene>